<organism evidence="3 4">
    <name type="scientific">SAR92 clade bacterium</name>
    <dbReference type="NCBI Taxonomy" id="2315479"/>
    <lineage>
        <taxon>Bacteria</taxon>
        <taxon>Pseudomonadati</taxon>
        <taxon>Pseudomonadota</taxon>
        <taxon>Gammaproteobacteria</taxon>
        <taxon>Cellvibrionales</taxon>
        <taxon>Porticoccaceae</taxon>
        <taxon>SAR92 clade</taxon>
    </lineage>
</organism>
<comment type="similarity">
    <text evidence="1">Belongs to the bactofilin family.</text>
</comment>
<evidence type="ECO:0000313" key="4">
    <source>
        <dbReference type="Proteomes" id="UP000318148"/>
    </source>
</evidence>
<accession>A0A520LKX9</accession>
<comment type="caution">
    <text evidence="3">The sequence shown here is derived from an EMBL/GenBank/DDBJ whole genome shotgun (WGS) entry which is preliminary data.</text>
</comment>
<evidence type="ECO:0000256" key="1">
    <source>
        <dbReference type="ARBA" id="ARBA00044755"/>
    </source>
</evidence>
<dbReference type="PANTHER" id="PTHR35024">
    <property type="entry name" value="HYPOTHETICAL CYTOSOLIC PROTEIN"/>
    <property type="match status" value="1"/>
</dbReference>
<dbReference type="AlphaFoldDB" id="A0A520LKX9"/>
<dbReference type="EMBL" id="SHBO01000054">
    <property type="protein sequence ID" value="RZO04854.1"/>
    <property type="molecule type" value="Genomic_DNA"/>
</dbReference>
<gene>
    <name evidence="3" type="ORF">EVB02_03860</name>
</gene>
<dbReference type="PANTHER" id="PTHR35024:SF4">
    <property type="entry name" value="POLYMER-FORMING CYTOSKELETAL PROTEIN"/>
    <property type="match status" value="1"/>
</dbReference>
<dbReference type="InterPro" id="IPR007607">
    <property type="entry name" value="BacA/B"/>
</dbReference>
<name>A0A520LKX9_9GAMM</name>
<protein>
    <submittedName>
        <fullName evidence="3">Polymer-forming cytoskeletal protein</fullName>
    </submittedName>
</protein>
<reference evidence="3 4" key="1">
    <citation type="submission" date="2019-02" db="EMBL/GenBank/DDBJ databases">
        <title>Prokaryotic population dynamics and viral predation in marine succession experiment using metagenomics: the confinement effect.</title>
        <authorList>
            <person name="Haro-Moreno J.M."/>
            <person name="Rodriguez-Valera F."/>
            <person name="Lopez-Perez M."/>
        </authorList>
    </citation>
    <scope>NUCLEOTIDE SEQUENCE [LARGE SCALE GENOMIC DNA]</scope>
    <source>
        <strain evidence="3">MED-G169</strain>
    </source>
</reference>
<evidence type="ECO:0000313" key="3">
    <source>
        <dbReference type="EMBL" id="RZO04854.1"/>
    </source>
</evidence>
<proteinExistence type="inferred from homology"/>
<sequence length="149" mass="15776">MFKKSDKKSQKSGKKFGVTLISEDSSFRGDIHFQGCLEVQGSLKGQVVSEEPTGQVRVLSGGSVSGQISVPNVVINGAVKGDIFATKSIKLEPSALVEGNIYYNDIEIEKGATVSGSLVREVPQSNISSISKSDKMVGDGLSKPLNKKS</sequence>
<dbReference type="Proteomes" id="UP000318148">
    <property type="component" value="Unassembled WGS sequence"/>
</dbReference>
<dbReference type="Pfam" id="PF04519">
    <property type="entry name" value="Bactofilin"/>
    <property type="match status" value="1"/>
</dbReference>
<feature type="region of interest" description="Disordered" evidence="2">
    <location>
        <begin position="130"/>
        <end position="149"/>
    </location>
</feature>
<evidence type="ECO:0000256" key="2">
    <source>
        <dbReference type="SAM" id="MobiDB-lite"/>
    </source>
</evidence>